<protein>
    <submittedName>
        <fullName evidence="2">SoxR reducing system RseC family protein</fullName>
    </submittedName>
</protein>
<keyword evidence="1" id="KW-0812">Transmembrane</keyword>
<dbReference type="AlphaFoldDB" id="A0A9D9H6U4"/>
<reference evidence="2" key="2">
    <citation type="journal article" date="2021" name="PeerJ">
        <title>Extensive microbial diversity within the chicken gut microbiome revealed by metagenomics and culture.</title>
        <authorList>
            <person name="Gilroy R."/>
            <person name="Ravi A."/>
            <person name="Getino M."/>
            <person name="Pursley I."/>
            <person name="Horton D.L."/>
            <person name="Alikhan N.F."/>
            <person name="Baker D."/>
            <person name="Gharbi K."/>
            <person name="Hall N."/>
            <person name="Watson M."/>
            <person name="Adriaenssens E.M."/>
            <person name="Foster-Nyarko E."/>
            <person name="Jarju S."/>
            <person name="Secka A."/>
            <person name="Antonio M."/>
            <person name="Oren A."/>
            <person name="Chaudhuri R.R."/>
            <person name="La Ragione R."/>
            <person name="Hildebrand F."/>
            <person name="Pallen M.J."/>
        </authorList>
    </citation>
    <scope>NUCLEOTIDE SEQUENCE</scope>
    <source>
        <strain evidence="2">11167</strain>
    </source>
</reference>
<feature type="transmembrane region" description="Helical" evidence="1">
    <location>
        <begin position="99"/>
        <end position="119"/>
    </location>
</feature>
<organism evidence="2 3">
    <name type="scientific">Candidatus Aphodenecus pullistercoris</name>
    <dbReference type="NCBI Taxonomy" id="2840669"/>
    <lineage>
        <taxon>Bacteria</taxon>
        <taxon>Pseudomonadati</taxon>
        <taxon>Spirochaetota</taxon>
        <taxon>Spirochaetia</taxon>
        <taxon>Spirochaetales</taxon>
        <taxon>Candidatus Aphodenecus</taxon>
    </lineage>
</organism>
<accession>A0A9D9H6U4</accession>
<keyword evidence="1" id="KW-1133">Transmembrane helix</keyword>
<evidence type="ECO:0000313" key="2">
    <source>
        <dbReference type="EMBL" id="MBO8443235.1"/>
    </source>
</evidence>
<reference evidence="2" key="1">
    <citation type="submission" date="2020-10" db="EMBL/GenBank/DDBJ databases">
        <authorList>
            <person name="Gilroy R."/>
        </authorList>
    </citation>
    <scope>NUCLEOTIDE SEQUENCE</scope>
    <source>
        <strain evidence="2">11167</strain>
    </source>
</reference>
<evidence type="ECO:0000313" key="3">
    <source>
        <dbReference type="Proteomes" id="UP000823633"/>
    </source>
</evidence>
<dbReference type="EMBL" id="JADIMU010000036">
    <property type="protein sequence ID" value="MBO8443235.1"/>
    <property type="molecule type" value="Genomic_DNA"/>
</dbReference>
<comment type="caution">
    <text evidence="2">The sequence shown here is derived from an EMBL/GenBank/DDBJ whole genome shotgun (WGS) entry which is preliminary data.</text>
</comment>
<keyword evidence="1" id="KW-0472">Membrane</keyword>
<gene>
    <name evidence="2" type="ORF">IAC42_05690</name>
</gene>
<dbReference type="Proteomes" id="UP000823633">
    <property type="component" value="Unassembled WGS sequence"/>
</dbReference>
<dbReference type="Pfam" id="PF04246">
    <property type="entry name" value="RseC_MucC"/>
    <property type="match status" value="1"/>
</dbReference>
<evidence type="ECO:0000256" key="1">
    <source>
        <dbReference type="SAM" id="Phobius"/>
    </source>
</evidence>
<proteinExistence type="predicted"/>
<sequence>MTREVRISAIEGTTIKAGCDQSACEGCKSSTFCRGRKDEFEILNPEGLELKVGDDVVIAMDGGRTVAATAISLAFPLLCFLIGLLLGRHWWPDSEPMQLLAALVLLLAGFAVAGIYFHFTRRRYMPTVRGKKEG</sequence>
<name>A0A9D9H6U4_9SPIR</name>
<feature type="transmembrane region" description="Helical" evidence="1">
    <location>
        <begin position="66"/>
        <end position="87"/>
    </location>
</feature>